<organism evidence="3 4">
    <name type="scientific">Labilithrix luteola</name>
    <dbReference type="NCBI Taxonomy" id="1391654"/>
    <lineage>
        <taxon>Bacteria</taxon>
        <taxon>Pseudomonadati</taxon>
        <taxon>Myxococcota</taxon>
        <taxon>Polyangia</taxon>
        <taxon>Polyangiales</taxon>
        <taxon>Labilitrichaceae</taxon>
        <taxon>Labilithrix</taxon>
    </lineage>
</organism>
<reference evidence="3 4" key="1">
    <citation type="submission" date="2015-08" db="EMBL/GenBank/DDBJ databases">
        <authorList>
            <person name="Babu N.S."/>
            <person name="Beckwith C.J."/>
            <person name="Beseler K.G."/>
            <person name="Brison A."/>
            <person name="Carone J.V."/>
            <person name="Caskin T.P."/>
            <person name="Diamond M."/>
            <person name="Durham M.E."/>
            <person name="Foxe J.M."/>
            <person name="Go M."/>
            <person name="Henderson B.A."/>
            <person name="Jones I.B."/>
            <person name="McGettigan J.A."/>
            <person name="Micheletti S.J."/>
            <person name="Nasrallah M.E."/>
            <person name="Ortiz D."/>
            <person name="Piller C.R."/>
            <person name="Privatt S.R."/>
            <person name="Schneider S.L."/>
            <person name="Sharp S."/>
            <person name="Smith T.C."/>
            <person name="Stanton J.D."/>
            <person name="Ullery H.E."/>
            <person name="Wilson R.J."/>
            <person name="Serrano M.G."/>
            <person name="Buck G."/>
            <person name="Lee V."/>
            <person name="Wang Y."/>
            <person name="Carvalho R."/>
            <person name="Voegtly L."/>
            <person name="Shi R."/>
            <person name="Duckworth R."/>
            <person name="Johnson A."/>
            <person name="Loviza R."/>
            <person name="Walstead R."/>
            <person name="Shah Z."/>
            <person name="Kiflezghi M."/>
            <person name="Wade K."/>
            <person name="Ball S.L."/>
            <person name="Bradley K.W."/>
            <person name="Asai D.J."/>
            <person name="Bowman C.A."/>
            <person name="Russell D.A."/>
            <person name="Pope W.H."/>
            <person name="Jacobs-Sera D."/>
            <person name="Hendrix R.W."/>
            <person name="Hatfull G.F."/>
        </authorList>
    </citation>
    <scope>NUCLEOTIDE SEQUENCE [LARGE SCALE GENOMIC DNA]</scope>
    <source>
        <strain evidence="3 4">DSM 27648</strain>
    </source>
</reference>
<evidence type="ECO:0000313" key="4">
    <source>
        <dbReference type="Proteomes" id="UP000064967"/>
    </source>
</evidence>
<evidence type="ECO:0000259" key="2">
    <source>
        <dbReference type="Pfam" id="PF17517"/>
    </source>
</evidence>
<keyword evidence="4" id="KW-1185">Reference proteome</keyword>
<name>A0A0K1Q5W0_9BACT</name>
<dbReference type="Proteomes" id="UP000064967">
    <property type="component" value="Chromosome"/>
</dbReference>
<evidence type="ECO:0000256" key="1">
    <source>
        <dbReference type="SAM" id="MobiDB-lite"/>
    </source>
</evidence>
<dbReference type="EMBL" id="CP012333">
    <property type="protein sequence ID" value="AKV00780.1"/>
    <property type="molecule type" value="Genomic_DNA"/>
</dbReference>
<sequence>MAGLASAVSIVSCGSSSDDGGSSGGNGGTSESNGVFDQDGGEAGPSLAGCSSDLRSILDDSGRVKTTCPDDQGCSNGACVPACQAATANHGAVGCDFVVSTPNFQNIIAPPCYAVFLANNWPRPLKITVERDNQNLDVTAFGRLPVAGQPETAWPAVPATGVPSGQVAVLFLSSDPTSNNGGESPMNCPITPAVNAGTAVAGTGRGKAFHISTDTPVSAYDIHPYGGAKSFLPSASLLLPTSAWGKNYIAVVPKDGDYDNGTPHGPQWAHIVASQDTTVQIVPTTALPAAGNSQDDIPAAPPNAVATFKLKAGEFIQWQNEWNVVNHDPLELSGSIISSDQPIAFVGGNGYLCLKSSTNTHKLDDSKFGGCDSGHQVIPPVSALGFEYAVAPYTTRRSDLQDEAIPYRIVGAVDGTTLTYEPPVPNAPTNLKLGDKFDFEATGPFVVKSQDGNHPFYVGQMMTGGWVASDSRPGATPRDDNDATLGDEEYVNVPAPAQYLSKYVFFTDPTYPTTNLVIVRKKTAGGFGDVSVDCLGPITGWKPMGTGGNYEMTNVDLLRVGSSTNCQNGGHVATGTGPFGLIVWGLDGYASYAYPAGGNFATINSVVVPANPR</sequence>
<dbReference type="KEGG" id="llu:AKJ09_07443"/>
<proteinExistence type="predicted"/>
<accession>A0A0K1Q5W0</accession>
<protein>
    <recommendedName>
        <fullName evidence="2">IgGFc-binding protein N-terminal domain-containing protein</fullName>
    </recommendedName>
</protein>
<dbReference type="AlphaFoldDB" id="A0A0K1Q5W0"/>
<gene>
    <name evidence="3" type="ORF">AKJ09_07443</name>
</gene>
<feature type="domain" description="IgGFc-binding protein N-terminal" evidence="2">
    <location>
        <begin position="234"/>
        <end position="585"/>
    </location>
</feature>
<dbReference type="InterPro" id="IPR035234">
    <property type="entry name" value="IgGFc-bd_N"/>
</dbReference>
<dbReference type="STRING" id="1391654.AKJ09_07443"/>
<feature type="region of interest" description="Disordered" evidence="1">
    <location>
        <begin position="14"/>
        <end position="38"/>
    </location>
</feature>
<evidence type="ECO:0000313" key="3">
    <source>
        <dbReference type="EMBL" id="AKV00780.1"/>
    </source>
</evidence>
<dbReference type="Pfam" id="PF17517">
    <property type="entry name" value="IgGFc_binding"/>
    <property type="match status" value="1"/>
</dbReference>